<keyword evidence="2 3" id="KW-0808">Transferase</keyword>
<dbReference type="PANTHER" id="PTHR30160:SF1">
    <property type="entry name" value="LIPOPOLYSACCHARIDE 1,2-N-ACETYLGLUCOSAMINETRANSFERASE-RELATED"/>
    <property type="match status" value="1"/>
</dbReference>
<proteinExistence type="predicted"/>
<evidence type="ECO:0000313" key="4">
    <source>
        <dbReference type="Proteomes" id="UP000000238"/>
    </source>
</evidence>
<dbReference type="eggNOG" id="COG0859">
    <property type="taxonomic scope" value="Bacteria"/>
</dbReference>
<dbReference type="CAZy" id="GT9">
    <property type="family name" value="Glycosyltransferase Family 9"/>
</dbReference>
<evidence type="ECO:0000256" key="2">
    <source>
        <dbReference type="ARBA" id="ARBA00022679"/>
    </source>
</evidence>
<reference evidence="3 4" key="1">
    <citation type="journal article" date="2005" name="Nucleic Acids Res.">
        <title>Genomic blueprint of Hahella chejuensis, a marine microbe producing an algicidal agent.</title>
        <authorList>
            <person name="Jeong H."/>
            <person name="Yim J.H."/>
            <person name="Lee C."/>
            <person name="Choi S.-H."/>
            <person name="Park Y.K."/>
            <person name="Yoon S.H."/>
            <person name="Hur C.-G."/>
            <person name="Kang H.-Y."/>
            <person name="Kim D."/>
            <person name="Lee H.H."/>
            <person name="Park K.H."/>
            <person name="Park S.-H."/>
            <person name="Park H.-S."/>
            <person name="Lee H.K."/>
            <person name="Oh T.K."/>
            <person name="Kim J.F."/>
        </authorList>
    </citation>
    <scope>NUCLEOTIDE SEQUENCE [LARGE SCALE GENOMIC DNA]</scope>
    <source>
        <strain evidence="3 4">KCTC 2396</strain>
    </source>
</reference>
<dbReference type="Proteomes" id="UP000000238">
    <property type="component" value="Chromosome"/>
</dbReference>
<gene>
    <name evidence="3" type="primary">rfaQ</name>
    <name evidence="3" type="ordered locus">HCH_01054</name>
</gene>
<dbReference type="HOGENOM" id="CLU_038371_3_3_6"/>
<protein>
    <submittedName>
        <fullName evidence="3">Lipopolysaccharide heptosyltransferase III, putative</fullName>
    </submittedName>
</protein>
<dbReference type="EMBL" id="CP000155">
    <property type="protein sequence ID" value="ABC27937.1"/>
    <property type="molecule type" value="Genomic_DNA"/>
</dbReference>
<keyword evidence="1" id="KW-0328">Glycosyltransferase</keyword>
<dbReference type="STRING" id="349521.HCH_01054"/>
<dbReference type="GO" id="GO:0009244">
    <property type="term" value="P:lipopolysaccharide core region biosynthetic process"/>
    <property type="evidence" value="ECO:0007669"/>
    <property type="project" value="TreeGrafter"/>
</dbReference>
<dbReference type="KEGG" id="hch:HCH_01054"/>
<name>Q2SN37_HAHCH</name>
<organism evidence="3 4">
    <name type="scientific">Hahella chejuensis (strain KCTC 2396)</name>
    <dbReference type="NCBI Taxonomy" id="349521"/>
    <lineage>
        <taxon>Bacteria</taxon>
        <taxon>Pseudomonadati</taxon>
        <taxon>Pseudomonadota</taxon>
        <taxon>Gammaproteobacteria</taxon>
        <taxon>Oceanospirillales</taxon>
        <taxon>Hahellaceae</taxon>
        <taxon>Hahella</taxon>
    </lineage>
</organism>
<dbReference type="InterPro" id="IPR011916">
    <property type="entry name" value="LipoPS_heptosylTferase-III"/>
</dbReference>
<dbReference type="AlphaFoldDB" id="Q2SN37"/>
<dbReference type="InterPro" id="IPR051199">
    <property type="entry name" value="LPS_LOS_Heptosyltrfase"/>
</dbReference>
<dbReference type="GO" id="GO:0008713">
    <property type="term" value="F:ADP-heptose-lipopolysaccharide heptosyltransferase activity"/>
    <property type="evidence" value="ECO:0007669"/>
    <property type="project" value="TreeGrafter"/>
</dbReference>
<dbReference type="PANTHER" id="PTHR30160">
    <property type="entry name" value="TETRAACYLDISACCHARIDE 4'-KINASE-RELATED"/>
    <property type="match status" value="1"/>
</dbReference>
<accession>Q2SN37</accession>
<dbReference type="OrthoDB" id="9781892at2"/>
<dbReference type="Gene3D" id="3.40.50.2000">
    <property type="entry name" value="Glycogen Phosphorylase B"/>
    <property type="match status" value="2"/>
</dbReference>
<dbReference type="NCBIfam" id="TIGR02201">
    <property type="entry name" value="heptsyl_trn_III"/>
    <property type="match status" value="1"/>
</dbReference>
<dbReference type="Pfam" id="PF01075">
    <property type="entry name" value="Glyco_transf_9"/>
    <property type="match status" value="1"/>
</dbReference>
<dbReference type="RefSeq" id="WP_011395012.1">
    <property type="nucleotide sequence ID" value="NC_007645.1"/>
</dbReference>
<dbReference type="CDD" id="cd03789">
    <property type="entry name" value="GT9_LPS_heptosyltransferase"/>
    <property type="match status" value="1"/>
</dbReference>
<keyword evidence="4" id="KW-1185">Reference proteome</keyword>
<dbReference type="InterPro" id="IPR002201">
    <property type="entry name" value="Glyco_trans_9"/>
</dbReference>
<dbReference type="SUPFAM" id="SSF53756">
    <property type="entry name" value="UDP-Glycosyltransferase/glycogen phosphorylase"/>
    <property type="match status" value="1"/>
</dbReference>
<evidence type="ECO:0000256" key="1">
    <source>
        <dbReference type="ARBA" id="ARBA00022676"/>
    </source>
</evidence>
<evidence type="ECO:0000313" key="3">
    <source>
        <dbReference type="EMBL" id="ABC27937.1"/>
    </source>
</evidence>
<dbReference type="GO" id="GO:0005829">
    <property type="term" value="C:cytosol"/>
    <property type="evidence" value="ECO:0007669"/>
    <property type="project" value="TreeGrafter"/>
</dbReference>
<sequence>MSYLPDAIDFAQVKRILVTKLRHHGDVLLTTPVIHAVKQQYPHIEIDLLIYADTKALVEHNPELSQIFCIDKKWRKLPLLRHLQAERTLRKQLQGRHYDLLVHLTDHWRGAKLARALKTPYSVAAKYPKRAKSFWWKKSFTHLYPLPETPRHTVETNLDALRRVGLYPRPEHKKLVLQASSQAEASVGELLQQLQLDKFWIIHPTSRWMFKSWPVEKNIELIKLLQDAGVPLIMTAAPDDRELEMIKQINAGLETRPITLAGELSLDQLTALIAKSSGFIGVDTAPMHMAAALDKPVVALFGPSDEKKWAPWGDRSQVIAHSGFSCRSCELDGCGGGKLSECLSSIEADTVFQTINSYLSDREA</sequence>